<dbReference type="InterPro" id="IPR016047">
    <property type="entry name" value="M23ase_b-sheet_dom"/>
</dbReference>
<keyword evidence="7" id="KW-0472">Membrane</keyword>
<evidence type="ECO:0000313" key="9">
    <source>
        <dbReference type="EMBL" id="SFE62297.1"/>
    </source>
</evidence>
<dbReference type="AlphaFoldDB" id="A0A1I2C1S0"/>
<evidence type="ECO:0000256" key="4">
    <source>
        <dbReference type="ARBA" id="ARBA00022801"/>
    </source>
</evidence>
<dbReference type="PANTHER" id="PTHR21666">
    <property type="entry name" value="PEPTIDASE-RELATED"/>
    <property type="match status" value="1"/>
</dbReference>
<feature type="domain" description="M23ase beta-sheet core" evidence="8">
    <location>
        <begin position="331"/>
        <end position="425"/>
    </location>
</feature>
<dbReference type="PANTHER" id="PTHR21666:SF288">
    <property type="entry name" value="CELL DIVISION PROTEIN YTFB"/>
    <property type="match status" value="1"/>
</dbReference>
<evidence type="ECO:0000256" key="5">
    <source>
        <dbReference type="ARBA" id="ARBA00022833"/>
    </source>
</evidence>
<evidence type="ECO:0000256" key="6">
    <source>
        <dbReference type="ARBA" id="ARBA00023049"/>
    </source>
</evidence>
<proteinExistence type="predicted"/>
<accession>A0A1I2C1S0</accession>
<keyword evidence="2" id="KW-0645">Protease</keyword>
<dbReference type="InterPro" id="IPR050570">
    <property type="entry name" value="Cell_wall_metabolism_enzyme"/>
</dbReference>
<feature type="transmembrane region" description="Helical" evidence="7">
    <location>
        <begin position="42"/>
        <end position="64"/>
    </location>
</feature>
<dbReference type="SUPFAM" id="SSF51261">
    <property type="entry name" value="Duplicated hybrid motif"/>
    <property type="match status" value="1"/>
</dbReference>
<gene>
    <name evidence="9" type="ORF">SAMN04489711_103333</name>
</gene>
<keyword evidence="7" id="KW-0812">Transmembrane</keyword>
<dbReference type="EMBL" id="FONX01000003">
    <property type="protein sequence ID" value="SFE62297.1"/>
    <property type="molecule type" value="Genomic_DNA"/>
</dbReference>
<dbReference type="CDD" id="cd12797">
    <property type="entry name" value="M23_peptidase"/>
    <property type="match status" value="1"/>
</dbReference>
<keyword evidence="7" id="KW-1133">Transmembrane helix</keyword>
<sequence length="469" mass="50670">MARVHPFGVRLLTNGLTSACLDLLERVRQRLADTARKHPKRITAAVATLLLTGGGGAFAVASFAPDASDLPVSTVSYAVDSLAGDTPLTQLVDIPSYTLYRSDQTRSNDTAESILQRMGVADPAAAGFLRGDNQVRQNLLGRGGRSLTVEATEDHRLMRLVARWAPDDSGTFKRLVVERQDGGGFASRIETAPLTVGSRLAGGIIRSSLFAATDAANIPDAVAIQLAEVFSSNIDFHRALRKEDRFSVVYETLEADGEPLRSGRVLSAEFHNNGKTHDAIWFQEPGAAKGSYYTLEGESMRRAYLASPVEFSRVSSGFQMRFHPILQKWRAHLGTDFAAPTGTSVRTVGDGVVEFAGVQNGYGNVIYIKHRNQHETVYAHLSRIDVRAGQAVEQGQKIGAVGATGWATGPHLHFEFRVNGQHQDPMTIAQQSEAAQPVSAASRAAFKQLASNMRIQLASAGQFEQASAQ</sequence>
<keyword evidence="3" id="KW-0479">Metal-binding</keyword>
<comment type="cofactor">
    <cofactor evidence="1">
        <name>Zn(2+)</name>
        <dbReference type="ChEBI" id="CHEBI:29105"/>
    </cofactor>
</comment>
<dbReference type="OrthoDB" id="9815245at2"/>
<evidence type="ECO:0000256" key="1">
    <source>
        <dbReference type="ARBA" id="ARBA00001947"/>
    </source>
</evidence>
<dbReference type="STRING" id="1177982.SAMN04489711_103333"/>
<dbReference type="Gene3D" id="2.70.70.10">
    <property type="entry name" value="Glucose Permease (Domain IIA)"/>
    <property type="match status" value="1"/>
</dbReference>
<keyword evidence="6" id="KW-0482">Metalloprotease</keyword>
<dbReference type="Pfam" id="PF01551">
    <property type="entry name" value="Peptidase_M23"/>
    <property type="match status" value="1"/>
</dbReference>
<evidence type="ECO:0000256" key="3">
    <source>
        <dbReference type="ARBA" id="ARBA00022723"/>
    </source>
</evidence>
<evidence type="ECO:0000256" key="2">
    <source>
        <dbReference type="ARBA" id="ARBA00022670"/>
    </source>
</evidence>
<reference evidence="10" key="1">
    <citation type="submission" date="2016-10" db="EMBL/GenBank/DDBJ databases">
        <authorList>
            <person name="Varghese N."/>
            <person name="Submissions S."/>
        </authorList>
    </citation>
    <scope>NUCLEOTIDE SEQUENCE [LARGE SCALE GENOMIC DNA]</scope>
    <source>
        <strain evidence="10">DSM 27981</strain>
    </source>
</reference>
<keyword evidence="5" id="KW-0862">Zinc</keyword>
<dbReference type="Gene3D" id="3.10.450.350">
    <property type="match status" value="2"/>
</dbReference>
<evidence type="ECO:0000259" key="8">
    <source>
        <dbReference type="Pfam" id="PF01551"/>
    </source>
</evidence>
<protein>
    <submittedName>
        <fullName evidence="9">Murein DD-endopeptidase MepM and murein hydrolase activator NlpD, contain LysM domain</fullName>
    </submittedName>
</protein>
<dbReference type="GO" id="GO:0046872">
    <property type="term" value="F:metal ion binding"/>
    <property type="evidence" value="ECO:0007669"/>
    <property type="project" value="UniProtKB-KW"/>
</dbReference>
<dbReference type="Proteomes" id="UP000199119">
    <property type="component" value="Unassembled WGS sequence"/>
</dbReference>
<dbReference type="GO" id="GO:0004222">
    <property type="term" value="F:metalloendopeptidase activity"/>
    <property type="evidence" value="ECO:0007669"/>
    <property type="project" value="TreeGrafter"/>
</dbReference>
<dbReference type="InterPro" id="IPR011055">
    <property type="entry name" value="Dup_hybrid_motif"/>
</dbReference>
<evidence type="ECO:0000313" key="10">
    <source>
        <dbReference type="Proteomes" id="UP000199119"/>
    </source>
</evidence>
<dbReference type="GO" id="GO:0006508">
    <property type="term" value="P:proteolysis"/>
    <property type="evidence" value="ECO:0007669"/>
    <property type="project" value="UniProtKB-KW"/>
</dbReference>
<keyword evidence="10" id="KW-1185">Reference proteome</keyword>
<organism evidence="9 10">
    <name type="scientific">Paracidovorax wautersii</name>
    <dbReference type="NCBI Taxonomy" id="1177982"/>
    <lineage>
        <taxon>Bacteria</taxon>
        <taxon>Pseudomonadati</taxon>
        <taxon>Pseudomonadota</taxon>
        <taxon>Betaproteobacteria</taxon>
        <taxon>Burkholderiales</taxon>
        <taxon>Comamonadaceae</taxon>
        <taxon>Paracidovorax</taxon>
    </lineage>
</organism>
<keyword evidence="4 9" id="KW-0378">Hydrolase</keyword>
<evidence type="ECO:0000256" key="7">
    <source>
        <dbReference type="SAM" id="Phobius"/>
    </source>
</evidence>
<name>A0A1I2C1S0_9BURK</name>